<dbReference type="Gene3D" id="1.20.5.110">
    <property type="match status" value="1"/>
</dbReference>
<dbReference type="Pfam" id="PF01294">
    <property type="entry name" value="Ribosomal_L13e"/>
    <property type="match status" value="1"/>
</dbReference>
<evidence type="ECO:0000256" key="1">
    <source>
        <dbReference type="ARBA" id="ARBA00005251"/>
    </source>
</evidence>
<sequence length="321" mass="36630">MYKTATAVAYCKRGRGLIKINGAPLDQLEPEILKFKVYEPILLLGKERFQDVDIRVRVKGGGTTSQVYAIRQAIAKSIVAFSQKFVDEATKKELKDILVAYDRTLLVADPRRCEPKKFGGKGARSRYQKDWQTRVKTWFNQPGRKVRRRENRQKKASLIAPRPLDGLLRPAVRCQTVKYNTKVRKGRGFTLEELKEAGVRRKEAKSIGISVDHRRKNRSQESLNLNVQRLKEYKSKLILFPKKANKPKKSDSPESALKSVTQLKGDVLPIKQDKNAVSTGKVTNNTVHAYAALRKAQSDARYKGVRELRAKAKEEEEKQKK</sequence>
<dbReference type="InterPro" id="IPR020574">
    <property type="entry name" value="Ribosomal_uS9_CS"/>
</dbReference>
<dbReference type="PANTHER" id="PTHR11722">
    <property type="entry name" value="60S RIBOSOMAL PROTEIN L13"/>
    <property type="match status" value="1"/>
</dbReference>
<accession>A0AAD5U5H9</accession>
<evidence type="ECO:0000313" key="6">
    <source>
        <dbReference type="EMBL" id="KAJ3222214.1"/>
    </source>
</evidence>
<organism evidence="6 7">
    <name type="scientific">Clydaea vesicula</name>
    <dbReference type="NCBI Taxonomy" id="447962"/>
    <lineage>
        <taxon>Eukaryota</taxon>
        <taxon>Fungi</taxon>
        <taxon>Fungi incertae sedis</taxon>
        <taxon>Chytridiomycota</taxon>
        <taxon>Chytridiomycota incertae sedis</taxon>
        <taxon>Chytridiomycetes</taxon>
        <taxon>Lobulomycetales</taxon>
        <taxon>Lobulomycetaceae</taxon>
        <taxon>Clydaea</taxon>
    </lineage>
</organism>
<evidence type="ECO:0000256" key="4">
    <source>
        <dbReference type="ARBA" id="ARBA00023274"/>
    </source>
</evidence>
<dbReference type="GO" id="GO:0006412">
    <property type="term" value="P:translation"/>
    <property type="evidence" value="ECO:0007669"/>
    <property type="project" value="InterPro"/>
</dbReference>
<keyword evidence="4 5" id="KW-0687">Ribonucleoprotein</keyword>
<keyword evidence="3 5" id="KW-0689">Ribosomal protein</keyword>
<comment type="caution">
    <text evidence="6">The sequence shown here is derived from an EMBL/GenBank/DDBJ whole genome shotgun (WGS) entry which is preliminary data.</text>
</comment>
<dbReference type="FunFam" id="3.30.230.10:FF:000007">
    <property type="entry name" value="40S ribosomal protein S16"/>
    <property type="match status" value="1"/>
</dbReference>
<dbReference type="PROSITE" id="PS00360">
    <property type="entry name" value="RIBOSOMAL_S9"/>
    <property type="match status" value="1"/>
</dbReference>
<comment type="similarity">
    <text evidence="1">Belongs to the universal ribosomal protein uS9 family.</text>
</comment>
<dbReference type="GO" id="GO:0003735">
    <property type="term" value="F:structural constituent of ribosome"/>
    <property type="evidence" value="ECO:0007669"/>
    <property type="project" value="InterPro"/>
</dbReference>
<dbReference type="InterPro" id="IPR001380">
    <property type="entry name" value="Ribosomal_eL13"/>
</dbReference>
<dbReference type="Proteomes" id="UP001211065">
    <property type="component" value="Unassembled WGS sequence"/>
</dbReference>
<dbReference type="GO" id="GO:0022625">
    <property type="term" value="C:cytosolic large ribosomal subunit"/>
    <property type="evidence" value="ECO:0007669"/>
    <property type="project" value="TreeGrafter"/>
</dbReference>
<dbReference type="PANTHER" id="PTHR11722:SF0">
    <property type="entry name" value="LARGE RIBOSOMAL SUBUNIT PROTEIN EL13"/>
    <property type="match status" value="1"/>
</dbReference>
<dbReference type="InterPro" id="IPR020568">
    <property type="entry name" value="Ribosomal_Su5_D2-typ_SF"/>
</dbReference>
<dbReference type="EMBL" id="JADGJW010000186">
    <property type="protein sequence ID" value="KAJ3222214.1"/>
    <property type="molecule type" value="Genomic_DNA"/>
</dbReference>
<dbReference type="InterPro" id="IPR014721">
    <property type="entry name" value="Ribsml_uS5_D2-typ_fold_subgr"/>
</dbReference>
<dbReference type="InterPro" id="IPR018256">
    <property type="entry name" value="Ribosomal_eL13_CS"/>
</dbReference>
<protein>
    <recommendedName>
        <fullName evidence="5">60S ribosomal protein L13</fullName>
    </recommendedName>
</protein>
<evidence type="ECO:0000256" key="5">
    <source>
        <dbReference type="RuleBase" id="RU000572"/>
    </source>
</evidence>
<evidence type="ECO:0000256" key="2">
    <source>
        <dbReference type="ARBA" id="ARBA00005640"/>
    </source>
</evidence>
<dbReference type="PROSITE" id="PS01104">
    <property type="entry name" value="RIBOSOMAL_L13E"/>
    <property type="match status" value="1"/>
</dbReference>
<proteinExistence type="inferred from homology"/>
<gene>
    <name evidence="6" type="primary">RPS16_1</name>
    <name evidence="6" type="ORF">HK099_002569</name>
</gene>
<keyword evidence="7" id="KW-1185">Reference proteome</keyword>
<dbReference type="AlphaFoldDB" id="A0AAD5U5H9"/>
<dbReference type="HAMAP" id="MF_00499">
    <property type="entry name" value="Ribosomal_eL13"/>
    <property type="match status" value="1"/>
</dbReference>
<evidence type="ECO:0000313" key="7">
    <source>
        <dbReference type="Proteomes" id="UP001211065"/>
    </source>
</evidence>
<dbReference type="Gene3D" id="3.30.230.10">
    <property type="match status" value="1"/>
</dbReference>
<reference evidence="6" key="1">
    <citation type="submission" date="2020-05" db="EMBL/GenBank/DDBJ databases">
        <title>Phylogenomic resolution of chytrid fungi.</title>
        <authorList>
            <person name="Stajich J.E."/>
            <person name="Amses K."/>
            <person name="Simmons R."/>
            <person name="Seto K."/>
            <person name="Myers J."/>
            <person name="Bonds A."/>
            <person name="Quandt C.A."/>
            <person name="Barry K."/>
            <person name="Liu P."/>
            <person name="Grigoriev I."/>
            <person name="Longcore J.E."/>
            <person name="James T.Y."/>
        </authorList>
    </citation>
    <scope>NUCLEOTIDE SEQUENCE</scope>
    <source>
        <strain evidence="6">JEL0476</strain>
    </source>
</reference>
<name>A0AAD5U5H9_9FUNG</name>
<dbReference type="SUPFAM" id="SSF54211">
    <property type="entry name" value="Ribosomal protein S5 domain 2-like"/>
    <property type="match status" value="1"/>
</dbReference>
<comment type="similarity">
    <text evidence="2 5">Belongs to the eukaryotic ribosomal protein eL13 family.</text>
</comment>
<dbReference type="GO" id="GO:0003723">
    <property type="term" value="F:RNA binding"/>
    <property type="evidence" value="ECO:0007669"/>
    <property type="project" value="TreeGrafter"/>
</dbReference>
<evidence type="ECO:0000256" key="3">
    <source>
        <dbReference type="ARBA" id="ARBA00022980"/>
    </source>
</evidence>